<feature type="active site" description="Proton acceptor" evidence="12">
    <location>
        <position position="184"/>
    </location>
</feature>
<comment type="pathway">
    <text evidence="2 15">Carbohydrate degradation; pentose phosphate pathway; D-ribulose 5-phosphate from D-glucose 6-phosphate (oxidative stage): step 3/3.</text>
</comment>
<dbReference type="NCBIfam" id="TIGR00873">
    <property type="entry name" value="gnd"/>
    <property type="match status" value="1"/>
</dbReference>
<dbReference type="InterPro" id="IPR008927">
    <property type="entry name" value="6-PGluconate_DH-like_C_sf"/>
</dbReference>
<dbReference type="InterPro" id="IPR006183">
    <property type="entry name" value="Pgluconate_DH"/>
</dbReference>
<keyword evidence="7 15" id="KW-0521">NADP</keyword>
<dbReference type="GO" id="GO:0004616">
    <property type="term" value="F:phosphogluconate dehydrogenase (decarboxylating) activity"/>
    <property type="evidence" value="ECO:0007669"/>
    <property type="project" value="UniProtKB-EC"/>
</dbReference>
<evidence type="ECO:0000256" key="10">
    <source>
        <dbReference type="ARBA" id="ARBA00023126"/>
    </source>
</evidence>
<comment type="similarity">
    <text evidence="3 15">Belongs to the 6-phosphogluconate dehydrogenase family.</text>
</comment>
<evidence type="ECO:0000256" key="5">
    <source>
        <dbReference type="ARBA" id="ARBA00013011"/>
    </source>
</evidence>
<evidence type="ECO:0000256" key="15">
    <source>
        <dbReference type="RuleBase" id="RU000485"/>
    </source>
</evidence>
<dbReference type="SUPFAM" id="SSF51735">
    <property type="entry name" value="NAD(P)-binding Rossmann-fold domains"/>
    <property type="match status" value="1"/>
</dbReference>
<dbReference type="SMART" id="SM01350">
    <property type="entry name" value="6PGD"/>
    <property type="match status" value="1"/>
</dbReference>
<comment type="subunit">
    <text evidence="4">Homodimer.</text>
</comment>
<dbReference type="RefSeq" id="WP_189611843.1">
    <property type="nucleotide sequence ID" value="NZ_BMXR01000011.1"/>
</dbReference>
<feature type="binding site" description="in other chain" evidence="13">
    <location>
        <begin position="129"/>
        <end position="131"/>
    </location>
    <ligand>
        <name>substrate</name>
        <note>ligand shared between dimeric partners</note>
    </ligand>
</feature>
<evidence type="ECO:0000256" key="4">
    <source>
        <dbReference type="ARBA" id="ARBA00011738"/>
    </source>
</evidence>
<evidence type="ECO:0000256" key="13">
    <source>
        <dbReference type="PIRSR" id="PIRSR000109-2"/>
    </source>
</evidence>
<organism evidence="17 18">
    <name type="scientific">Saccharospirillum salsuginis</name>
    <dbReference type="NCBI Taxonomy" id="418750"/>
    <lineage>
        <taxon>Bacteria</taxon>
        <taxon>Pseudomonadati</taxon>
        <taxon>Pseudomonadota</taxon>
        <taxon>Gammaproteobacteria</taxon>
        <taxon>Oceanospirillales</taxon>
        <taxon>Saccharospirillaceae</taxon>
        <taxon>Saccharospirillum</taxon>
    </lineage>
</organism>
<dbReference type="InterPro" id="IPR013328">
    <property type="entry name" value="6PGD_dom2"/>
</dbReference>
<dbReference type="InterPro" id="IPR036291">
    <property type="entry name" value="NAD(P)-bd_dom_sf"/>
</dbReference>
<evidence type="ECO:0000259" key="16">
    <source>
        <dbReference type="SMART" id="SM01350"/>
    </source>
</evidence>
<evidence type="ECO:0000256" key="6">
    <source>
        <dbReference type="ARBA" id="ARBA00018193"/>
    </source>
</evidence>
<feature type="binding site" evidence="14">
    <location>
        <begin position="11"/>
        <end position="16"/>
    </location>
    <ligand>
        <name>NADP(+)</name>
        <dbReference type="ChEBI" id="CHEBI:58349"/>
    </ligand>
</feature>
<dbReference type="GO" id="GO:0050661">
    <property type="term" value="F:NADP binding"/>
    <property type="evidence" value="ECO:0007669"/>
    <property type="project" value="InterPro"/>
</dbReference>
<comment type="catalytic activity">
    <reaction evidence="11 15">
        <text>6-phospho-D-gluconate + NADP(+) = D-ribulose 5-phosphate + CO2 + NADPH</text>
        <dbReference type="Rhea" id="RHEA:10116"/>
        <dbReference type="ChEBI" id="CHEBI:16526"/>
        <dbReference type="ChEBI" id="CHEBI:57783"/>
        <dbReference type="ChEBI" id="CHEBI:58121"/>
        <dbReference type="ChEBI" id="CHEBI:58349"/>
        <dbReference type="ChEBI" id="CHEBI:58759"/>
        <dbReference type="EC" id="1.1.1.44"/>
    </reaction>
</comment>
<dbReference type="FunFam" id="3.40.50.720:FF:000007">
    <property type="entry name" value="6-phosphogluconate dehydrogenase, decarboxylating"/>
    <property type="match status" value="1"/>
</dbReference>
<evidence type="ECO:0000313" key="18">
    <source>
        <dbReference type="Proteomes" id="UP000626148"/>
    </source>
</evidence>
<accession>A0A918NH74</accession>
<feature type="binding site" description="in other chain" evidence="13">
    <location>
        <position position="287"/>
    </location>
    <ligand>
        <name>substrate</name>
        <note>ligand shared between dimeric partners</note>
    </ligand>
</feature>
<evidence type="ECO:0000313" key="17">
    <source>
        <dbReference type="EMBL" id="GGX67423.1"/>
    </source>
</evidence>
<dbReference type="GO" id="GO:0019521">
    <property type="term" value="P:D-gluconate metabolic process"/>
    <property type="evidence" value="ECO:0007669"/>
    <property type="project" value="UniProtKB-KW"/>
</dbReference>
<evidence type="ECO:0000256" key="1">
    <source>
        <dbReference type="ARBA" id="ARBA00002526"/>
    </source>
</evidence>
<evidence type="ECO:0000256" key="9">
    <source>
        <dbReference type="ARBA" id="ARBA00023064"/>
    </source>
</evidence>
<dbReference type="PRINTS" id="PR00076">
    <property type="entry name" value="6PGDHDRGNASE"/>
</dbReference>
<dbReference type="SUPFAM" id="SSF48179">
    <property type="entry name" value="6-phosphogluconate dehydrogenase C-terminal domain-like"/>
    <property type="match status" value="1"/>
</dbReference>
<sequence>MSGDCNIGLIGLAVMGQNLVLNLLDHDNKVAVYNRTQTVTRQFVDDADHPNLTGTDTLKDFVQALAQPRKIILMVKAGGPVDAVIDELKPLLDDGDILIDGGNSLFTDSQRRSDALTPQGIHFVGCGISGGQDGARFGPSMMPGGDASAWPALKSILQGISAKTDAGEPCCEWMGDGGSGHFVKMVHNGIEYGDMQMIAEIYHLLQAAGRDNEAIAQLFETWNGGRLASYLVEITAEVLRIKDDDGTDWVDNIWDKAGQKGTGKWTAIQALELGVPGSVCTEAVYARALSSRWDERQQAADVYQPKPQFGDYAELEADAEAALYAAKLIAYAQGFSLLSEAAREYGWRLNMTNIAQVWKAGCIIRAKALDPIQSVFEQQPELDNLILSDFFKTELTGCESALRRLLGNAIAGGIPVPALTNALAYFDGVRSARLPANLIQGQRNFFGAHEYERLPK</sequence>
<dbReference type="Pfam" id="PF03446">
    <property type="entry name" value="NAD_binding_2"/>
    <property type="match status" value="1"/>
</dbReference>
<keyword evidence="8 15" id="KW-0560">Oxidoreductase</keyword>
<dbReference type="EMBL" id="BMXR01000011">
    <property type="protein sequence ID" value="GGX67423.1"/>
    <property type="molecule type" value="Genomic_DNA"/>
</dbReference>
<dbReference type="InterPro" id="IPR006184">
    <property type="entry name" value="6PGdom_BS"/>
</dbReference>
<feature type="domain" description="6-phosphogluconate dehydrogenase C-terminal" evidence="16">
    <location>
        <begin position="180"/>
        <end position="456"/>
    </location>
</feature>
<dbReference type="GO" id="GO:0006098">
    <property type="term" value="P:pentose-phosphate shunt"/>
    <property type="evidence" value="ECO:0007669"/>
    <property type="project" value="UniProtKB-KW"/>
</dbReference>
<feature type="binding site" evidence="13">
    <location>
        <position position="449"/>
    </location>
    <ligand>
        <name>substrate</name>
        <note>ligand shared between dimeric partners</note>
    </ligand>
</feature>
<gene>
    <name evidence="17" type="ORF">GCM10007392_38790</name>
</gene>
<dbReference type="EC" id="1.1.1.44" evidence="5 15"/>
<feature type="binding site" description="in other chain" evidence="13">
    <location>
        <position position="260"/>
    </location>
    <ligand>
        <name>substrate</name>
        <note>ligand shared between dimeric partners</note>
    </ligand>
</feature>
<feature type="binding site" evidence="14">
    <location>
        <begin position="34"/>
        <end position="36"/>
    </location>
    <ligand>
        <name>NADP(+)</name>
        <dbReference type="ChEBI" id="CHEBI:58349"/>
    </ligand>
</feature>
<evidence type="ECO:0000256" key="14">
    <source>
        <dbReference type="PIRSR" id="PIRSR000109-3"/>
    </source>
</evidence>
<dbReference type="Gene3D" id="1.10.1040.10">
    <property type="entry name" value="N-(1-d-carboxylethyl)-l-norvaline Dehydrogenase, domain 2"/>
    <property type="match status" value="1"/>
</dbReference>
<dbReference type="InterPro" id="IPR006114">
    <property type="entry name" value="6PGDH_C"/>
</dbReference>
<dbReference type="PROSITE" id="PS00461">
    <property type="entry name" value="6PGD"/>
    <property type="match status" value="1"/>
</dbReference>
<dbReference type="Proteomes" id="UP000626148">
    <property type="component" value="Unassembled WGS sequence"/>
</dbReference>
<reference evidence="17" key="1">
    <citation type="journal article" date="2014" name="Int. J. Syst. Evol. Microbiol.">
        <title>Complete genome sequence of Corynebacterium casei LMG S-19264T (=DSM 44701T), isolated from a smear-ripened cheese.</title>
        <authorList>
            <consortium name="US DOE Joint Genome Institute (JGI-PGF)"/>
            <person name="Walter F."/>
            <person name="Albersmeier A."/>
            <person name="Kalinowski J."/>
            <person name="Ruckert C."/>
        </authorList>
    </citation>
    <scope>NUCLEOTIDE SEQUENCE</scope>
    <source>
        <strain evidence="17">KCTC 22169</strain>
    </source>
</reference>
<dbReference type="Gene3D" id="1.20.5.320">
    <property type="entry name" value="6-Phosphogluconate Dehydrogenase, domain 3"/>
    <property type="match status" value="1"/>
</dbReference>
<keyword evidence="9 15" id="KW-0311">Gluconate utilization</keyword>
<feature type="binding site" description="in other chain" evidence="13">
    <location>
        <position position="192"/>
    </location>
    <ligand>
        <name>substrate</name>
        <note>ligand shared between dimeric partners</note>
    </ligand>
</feature>
<comment type="function">
    <text evidence="1">Catalyzes the oxidative decarboxylation of 6-phosphogluconate to ribulose 5-phosphate and CO(2), with concomitant reduction of NADP to NADPH.</text>
</comment>
<protein>
    <recommendedName>
        <fullName evidence="6 15">6-phosphogluconate dehydrogenase, decarboxylating</fullName>
        <ecNumber evidence="5 15">1.1.1.44</ecNumber>
    </recommendedName>
</protein>
<evidence type="ECO:0000256" key="8">
    <source>
        <dbReference type="ARBA" id="ARBA00023002"/>
    </source>
</evidence>
<reference evidence="17" key="2">
    <citation type="submission" date="2020-09" db="EMBL/GenBank/DDBJ databases">
        <authorList>
            <person name="Sun Q."/>
            <person name="Kim S."/>
        </authorList>
    </citation>
    <scope>NUCLEOTIDE SEQUENCE</scope>
    <source>
        <strain evidence="17">KCTC 22169</strain>
    </source>
</reference>
<dbReference type="NCBIfam" id="NF006765">
    <property type="entry name" value="PRK09287.1"/>
    <property type="match status" value="1"/>
</dbReference>
<proteinExistence type="inferred from homology"/>
<keyword evidence="18" id="KW-1185">Reference proteome</keyword>
<dbReference type="PANTHER" id="PTHR11811">
    <property type="entry name" value="6-PHOSPHOGLUCONATE DEHYDROGENASE"/>
    <property type="match status" value="1"/>
</dbReference>
<dbReference type="Gene3D" id="3.40.50.720">
    <property type="entry name" value="NAD(P)-binding Rossmann-like Domain"/>
    <property type="match status" value="1"/>
</dbReference>
<dbReference type="PIRSF" id="PIRSF000109">
    <property type="entry name" value="6PGD"/>
    <property type="match status" value="1"/>
</dbReference>
<feature type="active site" description="Proton donor" evidence="12">
    <location>
        <position position="191"/>
    </location>
</feature>
<feature type="binding site" evidence="13">
    <location>
        <position position="443"/>
    </location>
    <ligand>
        <name>substrate</name>
        <note>ligand shared between dimeric partners</note>
    </ligand>
</feature>
<evidence type="ECO:0000256" key="12">
    <source>
        <dbReference type="PIRSR" id="PIRSR000109-1"/>
    </source>
</evidence>
<dbReference type="InterPro" id="IPR006113">
    <property type="entry name" value="6PGDH_Gnd/GntZ"/>
</dbReference>
<dbReference type="InterPro" id="IPR006115">
    <property type="entry name" value="6PGDH_NADP-bd"/>
</dbReference>
<evidence type="ECO:0000256" key="2">
    <source>
        <dbReference type="ARBA" id="ARBA00004874"/>
    </source>
</evidence>
<dbReference type="FunFam" id="1.10.1040.10:FF:000032">
    <property type="entry name" value="6-phosphogluconate dehydrogenase, decarboxylating"/>
    <property type="match status" value="1"/>
</dbReference>
<feature type="binding site" evidence="14">
    <location>
        <begin position="75"/>
        <end position="77"/>
    </location>
    <ligand>
        <name>NADP(+)</name>
        <dbReference type="ChEBI" id="CHEBI:58349"/>
    </ligand>
</feature>
<evidence type="ECO:0000256" key="3">
    <source>
        <dbReference type="ARBA" id="ARBA00008419"/>
    </source>
</evidence>
<comment type="caution">
    <text evidence="17">The sequence shown here is derived from an EMBL/GenBank/DDBJ whole genome shotgun (WGS) entry which is preliminary data.</text>
</comment>
<feature type="binding site" evidence="14">
    <location>
        <position position="103"/>
    </location>
    <ligand>
        <name>NADP(+)</name>
        <dbReference type="ChEBI" id="CHEBI:58349"/>
    </ligand>
</feature>
<keyword evidence="10 15" id="KW-0570">Pentose shunt</keyword>
<evidence type="ECO:0000256" key="11">
    <source>
        <dbReference type="ARBA" id="ARBA00048640"/>
    </source>
</evidence>
<feature type="binding site" description="in other chain" evidence="13">
    <location>
        <begin position="187"/>
        <end position="188"/>
    </location>
    <ligand>
        <name>substrate</name>
        <note>ligand shared between dimeric partners</note>
    </ligand>
</feature>
<name>A0A918NH74_9GAMM</name>
<evidence type="ECO:0000256" key="7">
    <source>
        <dbReference type="ARBA" id="ARBA00022857"/>
    </source>
</evidence>
<dbReference type="Pfam" id="PF00393">
    <property type="entry name" value="6PGD"/>
    <property type="match status" value="1"/>
</dbReference>
<feature type="binding site" description="in other chain" evidence="13">
    <location>
        <position position="103"/>
    </location>
    <ligand>
        <name>substrate</name>
        <note>ligand shared between dimeric partners</note>
    </ligand>
</feature>
<dbReference type="AlphaFoldDB" id="A0A918NH74"/>